<proteinExistence type="predicted"/>
<protein>
    <submittedName>
        <fullName evidence="1">Uncharacterized protein</fullName>
    </submittedName>
</protein>
<dbReference type="AlphaFoldDB" id="A0AA35LMB1"/>
<accession>A0AA35LMB1</accession>
<evidence type="ECO:0000313" key="1">
    <source>
        <dbReference type="EMBL" id="CAI5798827.1"/>
    </source>
</evidence>
<dbReference type="Proteomes" id="UP001178461">
    <property type="component" value="Chromosome 18"/>
</dbReference>
<organism evidence="1 2">
    <name type="scientific">Podarcis lilfordi</name>
    <name type="common">Lilford's wall lizard</name>
    <dbReference type="NCBI Taxonomy" id="74358"/>
    <lineage>
        <taxon>Eukaryota</taxon>
        <taxon>Metazoa</taxon>
        <taxon>Chordata</taxon>
        <taxon>Craniata</taxon>
        <taxon>Vertebrata</taxon>
        <taxon>Euteleostomi</taxon>
        <taxon>Lepidosauria</taxon>
        <taxon>Squamata</taxon>
        <taxon>Bifurcata</taxon>
        <taxon>Unidentata</taxon>
        <taxon>Episquamata</taxon>
        <taxon>Laterata</taxon>
        <taxon>Lacertibaenia</taxon>
        <taxon>Lacertidae</taxon>
        <taxon>Podarcis</taxon>
    </lineage>
</organism>
<name>A0AA35LMB1_9SAUR</name>
<sequence>MGSPPLWPAELALPQVLPNNCKKSVPSSHFGTPCHLILGMRRRPTLPAPAKKILASEADVSFNQFLGLSRTCDLGGGGRVERSLCLPLNLCGVFCKWFGDWILWGNISLGRNLPVLLRAELCSNH</sequence>
<keyword evidence="2" id="KW-1185">Reference proteome</keyword>
<reference evidence="1" key="1">
    <citation type="submission" date="2022-12" db="EMBL/GenBank/DDBJ databases">
        <authorList>
            <person name="Alioto T."/>
            <person name="Alioto T."/>
            <person name="Gomez Garrido J."/>
        </authorList>
    </citation>
    <scope>NUCLEOTIDE SEQUENCE</scope>
</reference>
<dbReference type="EMBL" id="OX395144">
    <property type="protein sequence ID" value="CAI5798827.1"/>
    <property type="molecule type" value="Genomic_DNA"/>
</dbReference>
<gene>
    <name evidence="1" type="ORF">PODLI_1B028859</name>
</gene>
<evidence type="ECO:0000313" key="2">
    <source>
        <dbReference type="Proteomes" id="UP001178461"/>
    </source>
</evidence>